<name>E0VF21_PEDHC</name>
<dbReference type="PANTHER" id="PTHR13068:SF112">
    <property type="entry name" value="TRANSCRIPTION TERMINATION FACTOR 3, MITOCHONDRIAL"/>
    <property type="match status" value="1"/>
</dbReference>
<evidence type="ECO:0000313" key="4">
    <source>
        <dbReference type="EnsemblMetazoa" id="PHUM148800-PA"/>
    </source>
</evidence>
<dbReference type="GeneID" id="8236383"/>
<reference evidence="3" key="1">
    <citation type="submission" date="2007-04" db="EMBL/GenBank/DDBJ databases">
        <title>Annotation of Pediculus humanus corporis strain USDA.</title>
        <authorList>
            <person name="Kirkness E."/>
            <person name="Hannick L."/>
            <person name="Hass B."/>
            <person name="Bruggner R."/>
            <person name="Lawson D."/>
            <person name="Bidwell S."/>
            <person name="Joardar V."/>
            <person name="Caler E."/>
            <person name="Walenz B."/>
            <person name="Inman J."/>
            <person name="Schobel S."/>
            <person name="Galinsky K."/>
            <person name="Amedeo P."/>
            <person name="Strausberg R."/>
        </authorList>
    </citation>
    <scope>NUCLEOTIDE SEQUENCE</scope>
    <source>
        <strain evidence="3">USDA</strain>
    </source>
</reference>
<dbReference type="GO" id="GO:0005739">
    <property type="term" value="C:mitochondrion"/>
    <property type="evidence" value="ECO:0007669"/>
    <property type="project" value="TreeGrafter"/>
</dbReference>
<dbReference type="EnsemblMetazoa" id="PHUM148800-RA">
    <property type="protein sequence ID" value="PHUM148800-PA"/>
    <property type="gene ID" value="PHUM148800"/>
</dbReference>
<evidence type="ECO:0000313" key="5">
    <source>
        <dbReference type="Proteomes" id="UP000009046"/>
    </source>
</evidence>
<dbReference type="OMA" id="NPFWLMF"/>
<reference evidence="4" key="3">
    <citation type="submission" date="2020-05" db="UniProtKB">
        <authorList>
            <consortium name="EnsemblMetazoa"/>
        </authorList>
    </citation>
    <scope>IDENTIFICATION</scope>
    <source>
        <strain evidence="4">USDA</strain>
    </source>
</reference>
<reference evidence="3" key="2">
    <citation type="submission" date="2007-04" db="EMBL/GenBank/DDBJ databases">
        <title>The genome of the human body louse.</title>
        <authorList>
            <consortium name="The Human Body Louse Genome Consortium"/>
            <person name="Kirkness E."/>
            <person name="Walenz B."/>
            <person name="Hass B."/>
            <person name="Bruggner R."/>
            <person name="Strausberg R."/>
        </authorList>
    </citation>
    <scope>NUCLEOTIDE SEQUENCE</scope>
    <source>
        <strain evidence="3">USDA</strain>
    </source>
</reference>
<dbReference type="Gene3D" id="1.25.70.10">
    <property type="entry name" value="Transcription termination factor 3, mitochondrial"/>
    <property type="match status" value="1"/>
</dbReference>
<evidence type="ECO:0000256" key="1">
    <source>
        <dbReference type="ARBA" id="ARBA00007692"/>
    </source>
</evidence>
<dbReference type="eggNOG" id="KOG1267">
    <property type="taxonomic scope" value="Eukaryota"/>
</dbReference>
<accession>E0VF21</accession>
<keyword evidence="5" id="KW-1185">Reference proteome</keyword>
<gene>
    <name evidence="4" type="primary">8236383</name>
    <name evidence="3" type="ORF">Phum_PHUM148800</name>
</gene>
<dbReference type="PANTHER" id="PTHR13068">
    <property type="entry name" value="CGI-12 PROTEIN-RELATED"/>
    <property type="match status" value="1"/>
</dbReference>
<evidence type="ECO:0008006" key="6">
    <source>
        <dbReference type="Google" id="ProtNLM"/>
    </source>
</evidence>
<sequence>MNRSKVFFWVYKRINTSNCNTSSSRIFLDHISKYVNYSSTLVNTSTSTVKSPLDIVNESDLVNYGSVLKPTYNFAAYADKSVLLQELIKLGVNLHKIEKNPDAANFIIKLDLEKNVKPYLLFLHDNGVPADQMGNFITINPFIFKEDLRDLETRLNYLKSKKFDQNMISTIITKNPKWLSISVRNLDERLGFIQQTFELKGDDVRAIVTKVPKLVIVPKKKIMTNSYVLKEEMNLNKHELRKLIKTVPSLLKKDGFEIMLTYDFITKVMKIPPELILKQAMVLTYRKHLFADRHKFLQKLGRDQYNPLLPGYVPLIDLIQSTDEEFCLKFAKASVLTYNEFLKSL</sequence>
<dbReference type="RefSeq" id="XP_002424733.1">
    <property type="nucleotide sequence ID" value="XM_002424688.1"/>
</dbReference>
<dbReference type="InterPro" id="IPR003690">
    <property type="entry name" value="MTERF"/>
</dbReference>
<evidence type="ECO:0000256" key="2">
    <source>
        <dbReference type="ARBA" id="ARBA00022946"/>
    </source>
</evidence>
<protein>
    <recommendedName>
        <fullName evidence="6">mTERF domain-containing protein 1, mitochondrial</fullName>
    </recommendedName>
</protein>
<dbReference type="GO" id="GO:0061668">
    <property type="term" value="P:mitochondrial ribosome assembly"/>
    <property type="evidence" value="ECO:0007669"/>
    <property type="project" value="TreeGrafter"/>
</dbReference>
<evidence type="ECO:0000313" key="3">
    <source>
        <dbReference type="EMBL" id="EEB11995.1"/>
    </source>
</evidence>
<dbReference type="AlphaFoldDB" id="E0VF21"/>
<dbReference type="InterPro" id="IPR038538">
    <property type="entry name" value="MTERF_sf"/>
</dbReference>
<dbReference type="GO" id="GO:0003676">
    <property type="term" value="F:nucleic acid binding"/>
    <property type="evidence" value="ECO:0007669"/>
    <property type="project" value="InterPro"/>
</dbReference>
<dbReference type="KEGG" id="phu:Phum_PHUM148800"/>
<dbReference type="STRING" id="121224.E0VF21"/>
<proteinExistence type="inferred from homology"/>
<dbReference type="FunCoup" id="E0VF21">
    <property type="interactions" value="1195"/>
</dbReference>
<dbReference type="VEuPathDB" id="VectorBase:PHUM148800"/>
<dbReference type="HOGENOM" id="CLU_042536_1_0_1"/>
<dbReference type="EMBL" id="DS235100">
    <property type="protein sequence ID" value="EEB11995.1"/>
    <property type="molecule type" value="Genomic_DNA"/>
</dbReference>
<dbReference type="GO" id="GO:0006390">
    <property type="term" value="P:mitochondrial transcription"/>
    <property type="evidence" value="ECO:0007669"/>
    <property type="project" value="TreeGrafter"/>
</dbReference>
<dbReference type="SMART" id="SM00733">
    <property type="entry name" value="Mterf"/>
    <property type="match status" value="6"/>
</dbReference>
<keyword evidence="2" id="KW-0809">Transit peptide</keyword>
<dbReference type="CTD" id="8236383"/>
<dbReference type="InParanoid" id="E0VF21"/>
<dbReference type="EMBL" id="AAZO01001723">
    <property type="status" value="NOT_ANNOTATED_CDS"/>
    <property type="molecule type" value="Genomic_DNA"/>
</dbReference>
<dbReference type="Proteomes" id="UP000009046">
    <property type="component" value="Unassembled WGS sequence"/>
</dbReference>
<dbReference type="Pfam" id="PF02536">
    <property type="entry name" value="mTERF"/>
    <property type="match status" value="1"/>
</dbReference>
<comment type="similarity">
    <text evidence="1">Belongs to the mTERF family.</text>
</comment>
<organism>
    <name type="scientific">Pediculus humanus subsp. corporis</name>
    <name type="common">Body louse</name>
    <dbReference type="NCBI Taxonomy" id="121224"/>
    <lineage>
        <taxon>Eukaryota</taxon>
        <taxon>Metazoa</taxon>
        <taxon>Ecdysozoa</taxon>
        <taxon>Arthropoda</taxon>
        <taxon>Hexapoda</taxon>
        <taxon>Insecta</taxon>
        <taxon>Pterygota</taxon>
        <taxon>Neoptera</taxon>
        <taxon>Paraneoptera</taxon>
        <taxon>Psocodea</taxon>
        <taxon>Troctomorpha</taxon>
        <taxon>Phthiraptera</taxon>
        <taxon>Anoplura</taxon>
        <taxon>Pediculidae</taxon>
        <taxon>Pediculus</taxon>
    </lineage>
</organism>
<dbReference type="OrthoDB" id="637682at2759"/>